<dbReference type="GO" id="GO:0003677">
    <property type="term" value="F:DNA binding"/>
    <property type="evidence" value="ECO:0007669"/>
    <property type="project" value="UniProtKB-KW"/>
</dbReference>
<dbReference type="SUPFAM" id="SSF46785">
    <property type="entry name" value="Winged helix' DNA-binding domain"/>
    <property type="match status" value="1"/>
</dbReference>
<dbReference type="Pfam" id="PF08279">
    <property type="entry name" value="HTH_11"/>
    <property type="match status" value="1"/>
</dbReference>
<proteinExistence type="predicted"/>
<dbReference type="AlphaFoldDB" id="A0A0E3ZJ35"/>
<dbReference type="Proteomes" id="UP000033109">
    <property type="component" value="Chromosome"/>
</dbReference>
<dbReference type="InterPro" id="IPR001034">
    <property type="entry name" value="DeoR_HTH"/>
</dbReference>
<dbReference type="Gene3D" id="1.10.10.10">
    <property type="entry name" value="Winged helix-like DNA-binding domain superfamily/Winged helix DNA-binding domain"/>
    <property type="match status" value="1"/>
</dbReference>
<feature type="domain" description="HTH deoR-type" evidence="3">
    <location>
        <begin position="8"/>
        <end position="63"/>
    </location>
</feature>
<dbReference type="PATRIC" id="fig|400092.3.peg.5093"/>
<dbReference type="HOGENOM" id="CLU_041141_5_1_10"/>
<accession>A0A0E3ZJ35</accession>
<dbReference type="PANTHER" id="PTHR34580:SF3">
    <property type="entry name" value="PROTEIN PAFB"/>
    <property type="match status" value="1"/>
</dbReference>
<dbReference type="EMBL" id="CP009621">
    <property type="protein sequence ID" value="AKD05394.1"/>
    <property type="molecule type" value="Genomic_DNA"/>
</dbReference>
<gene>
    <name evidence="4" type="ORF">PKOR_23095</name>
</gene>
<dbReference type="PANTHER" id="PTHR34580">
    <property type="match status" value="1"/>
</dbReference>
<evidence type="ECO:0000256" key="2">
    <source>
        <dbReference type="ARBA" id="ARBA00023163"/>
    </source>
</evidence>
<dbReference type="PROSITE" id="PS51000">
    <property type="entry name" value="HTH_DEOR_2"/>
    <property type="match status" value="1"/>
</dbReference>
<dbReference type="STRING" id="400092.PKOR_23095"/>
<dbReference type="InterPro" id="IPR026881">
    <property type="entry name" value="WYL_dom"/>
</dbReference>
<evidence type="ECO:0000313" key="4">
    <source>
        <dbReference type="EMBL" id="AKD05394.1"/>
    </source>
</evidence>
<dbReference type="InterPro" id="IPR051534">
    <property type="entry name" value="CBASS_pafABC_assoc_protein"/>
</dbReference>
<dbReference type="InterPro" id="IPR036388">
    <property type="entry name" value="WH-like_DNA-bd_sf"/>
</dbReference>
<evidence type="ECO:0000256" key="1">
    <source>
        <dbReference type="ARBA" id="ARBA00023015"/>
    </source>
</evidence>
<dbReference type="GO" id="GO:0003700">
    <property type="term" value="F:DNA-binding transcription factor activity"/>
    <property type="evidence" value="ECO:0007669"/>
    <property type="project" value="InterPro"/>
</dbReference>
<keyword evidence="5" id="KW-1185">Reference proteome</keyword>
<dbReference type="PROSITE" id="PS52050">
    <property type="entry name" value="WYL"/>
    <property type="match status" value="1"/>
</dbReference>
<evidence type="ECO:0000313" key="5">
    <source>
        <dbReference type="Proteomes" id="UP000033109"/>
    </source>
</evidence>
<sequence length="318" mass="36213">MKKDILNRFDRIVAILIHLQSGHVVKAQELADRFEVSLRTIYRDVRSLEAAGVPITGEAGVGYALVEGYRLPPVLFTPEEAASFVAAEKLMQKFSDRALGAHYEAAMYKIKSVLKSHTKERVAALQAQVWVNTTQELFNEHTPDALNVLLDSIAGKKQVTLQYQAPYADELTDRTIEPVGLFHESNHWYVLAYCHLRAAYRQFRTDRMMRIRLTQQPFTREHGALADHRKPAPPPATTLVTIRVDKEAASYISNGRKYYGFVSEQVVGDKVEMRFMATDLRDGLPRWYLMFADCAEIVGPESFRERVLELLEKARANL</sequence>
<dbReference type="RefSeq" id="WP_046313789.1">
    <property type="nucleotide sequence ID" value="NZ_CBCSCY010000023.1"/>
</dbReference>
<dbReference type="Pfam" id="PF13280">
    <property type="entry name" value="WYL"/>
    <property type="match status" value="1"/>
</dbReference>
<dbReference type="InterPro" id="IPR028349">
    <property type="entry name" value="PafC-like"/>
</dbReference>
<evidence type="ECO:0000259" key="3">
    <source>
        <dbReference type="PROSITE" id="PS51000"/>
    </source>
</evidence>
<keyword evidence="1" id="KW-0805">Transcription regulation</keyword>
<dbReference type="InterPro" id="IPR036390">
    <property type="entry name" value="WH_DNA-bd_sf"/>
</dbReference>
<dbReference type="PIRSF" id="PIRSF016838">
    <property type="entry name" value="PafC"/>
    <property type="match status" value="1"/>
</dbReference>
<reference evidence="4 5" key="1">
    <citation type="journal article" date="2015" name="Sci. Rep.">
        <title>Unraveling adaptation of Pontibacter korlensis to radiation and infertility in desert through complete genome and comparative transcriptomic analysis.</title>
        <authorList>
            <person name="Dai J."/>
            <person name="Dai W."/>
            <person name="Qiu C."/>
            <person name="Yang Z."/>
            <person name="Zhang Y."/>
            <person name="Zhou M."/>
            <person name="Zhang L."/>
            <person name="Fang C."/>
            <person name="Gao Q."/>
            <person name="Yang Q."/>
            <person name="Li X."/>
            <person name="Wang Z."/>
            <person name="Wang Z."/>
            <person name="Jia Z."/>
            <person name="Chen X."/>
        </authorList>
    </citation>
    <scope>NUCLEOTIDE SEQUENCE [LARGE SCALE GENOMIC DNA]</scope>
    <source>
        <strain evidence="4 5">X14-1T</strain>
    </source>
</reference>
<keyword evidence="4" id="KW-0238">DNA-binding</keyword>
<organism evidence="4 5">
    <name type="scientific">Pontibacter korlensis</name>
    <dbReference type="NCBI Taxonomy" id="400092"/>
    <lineage>
        <taxon>Bacteria</taxon>
        <taxon>Pseudomonadati</taxon>
        <taxon>Bacteroidota</taxon>
        <taxon>Cytophagia</taxon>
        <taxon>Cytophagales</taxon>
        <taxon>Hymenobacteraceae</taxon>
        <taxon>Pontibacter</taxon>
    </lineage>
</organism>
<dbReference type="OrthoDB" id="9815009at2"/>
<keyword evidence="2" id="KW-0804">Transcription</keyword>
<name>A0A0E3ZJ35_9BACT</name>
<dbReference type="InterPro" id="IPR013196">
    <property type="entry name" value="HTH_11"/>
</dbReference>
<dbReference type="KEGG" id="pko:PKOR_23095"/>
<protein>
    <submittedName>
        <fullName evidence="4">DNA-binding protein</fullName>
    </submittedName>
</protein>